<evidence type="ECO:0000256" key="14">
    <source>
        <dbReference type="ARBA" id="ARBA00061419"/>
    </source>
</evidence>
<evidence type="ECO:0000256" key="4">
    <source>
        <dbReference type="ARBA" id="ARBA00022499"/>
    </source>
</evidence>
<dbReference type="GO" id="GO:0016579">
    <property type="term" value="P:protein deubiquitination"/>
    <property type="evidence" value="ECO:0007669"/>
    <property type="project" value="InterPro"/>
</dbReference>
<reference evidence="21" key="2">
    <citation type="submission" date="2025-08" db="UniProtKB">
        <authorList>
            <consortium name="Ensembl"/>
        </authorList>
    </citation>
    <scope>IDENTIFICATION</scope>
</reference>
<proteinExistence type="inferred from homology"/>
<dbReference type="PROSITE" id="PS00972">
    <property type="entry name" value="USP_1"/>
    <property type="match status" value="1"/>
</dbReference>
<keyword evidence="9" id="KW-0378">Hydrolase</keyword>
<dbReference type="PANTHER" id="PTHR24006:SF678">
    <property type="entry name" value="UBIQUITIN CARBOXYL-TERMINAL HYDROLASE 28"/>
    <property type="match status" value="1"/>
</dbReference>
<keyword evidence="5" id="KW-0597">Phosphoprotein</keyword>
<dbReference type="SUPFAM" id="SSF46934">
    <property type="entry name" value="UBA-like"/>
    <property type="match status" value="1"/>
</dbReference>
<feature type="region of interest" description="Disordered" evidence="19">
    <location>
        <begin position="62"/>
        <end position="84"/>
    </location>
</feature>
<gene>
    <name evidence="21" type="primary">USP28</name>
</gene>
<dbReference type="InterPro" id="IPR009060">
    <property type="entry name" value="UBA-like_sf"/>
</dbReference>
<evidence type="ECO:0000313" key="21">
    <source>
        <dbReference type="Ensembl" id="ENSBIXP00000029172.1"/>
    </source>
</evidence>
<dbReference type="Gene3D" id="3.90.70.10">
    <property type="entry name" value="Cysteine proteinases"/>
    <property type="match status" value="1"/>
</dbReference>
<comment type="similarity">
    <text evidence="14">Belongs to the peptidase C19 family. USP28 subfamily.</text>
</comment>
<evidence type="ECO:0000256" key="11">
    <source>
        <dbReference type="ARBA" id="ARBA00022843"/>
    </source>
</evidence>
<dbReference type="InterPro" id="IPR054109">
    <property type="entry name" value="UBA_8"/>
</dbReference>
<dbReference type="GO" id="GO:0006281">
    <property type="term" value="P:DNA repair"/>
    <property type="evidence" value="ECO:0007669"/>
    <property type="project" value="UniProtKB-KW"/>
</dbReference>
<dbReference type="Pfam" id="PF21909">
    <property type="entry name" value="USP_UIM_N"/>
    <property type="match status" value="1"/>
</dbReference>
<dbReference type="GO" id="GO:0004843">
    <property type="term" value="F:cysteine-type deubiquitinase activity"/>
    <property type="evidence" value="ECO:0007669"/>
    <property type="project" value="UniProtKB-EC"/>
</dbReference>
<evidence type="ECO:0000256" key="3">
    <source>
        <dbReference type="ARBA" id="ARBA00012759"/>
    </source>
</evidence>
<evidence type="ECO:0000256" key="17">
    <source>
        <dbReference type="ARBA" id="ARBA00078765"/>
    </source>
</evidence>
<feature type="region of interest" description="Disordered" evidence="19">
    <location>
        <begin position="641"/>
        <end position="674"/>
    </location>
</feature>
<dbReference type="Pfam" id="PF00443">
    <property type="entry name" value="UCH"/>
    <property type="match status" value="1"/>
</dbReference>
<dbReference type="Gene3D" id="1.10.8.10">
    <property type="entry name" value="DNA helicase RuvA subunit, C-terminal domain"/>
    <property type="match status" value="1"/>
</dbReference>
<evidence type="ECO:0000256" key="13">
    <source>
        <dbReference type="ARBA" id="ARBA00023242"/>
    </source>
</evidence>
<dbReference type="Pfam" id="PF22566">
    <property type="entry name" value="UBA_8"/>
    <property type="match status" value="1"/>
</dbReference>
<reference evidence="21 22" key="1">
    <citation type="submission" date="2018-11" db="EMBL/GenBank/DDBJ databases">
        <title>Haplotype-resolved cattle genomes.</title>
        <authorList>
            <person name="Low W.Y."/>
            <person name="Tearle R."/>
            <person name="Bickhart D.M."/>
            <person name="Rosen B.D."/>
            <person name="Koren S."/>
            <person name="Rhie A."/>
            <person name="Hiendleder S."/>
            <person name="Phillippy A.M."/>
            <person name="Smith T.P.L."/>
            <person name="Williams J.L."/>
        </authorList>
    </citation>
    <scope>NUCLEOTIDE SEQUENCE [LARGE SCALE GENOMIC DNA]</scope>
</reference>
<dbReference type="InterPro" id="IPR038765">
    <property type="entry name" value="Papain-like_cys_pep_sf"/>
</dbReference>
<organism evidence="21 22">
    <name type="scientific">Bos indicus x Bos taurus</name>
    <name type="common">Hybrid cattle</name>
    <dbReference type="NCBI Taxonomy" id="30522"/>
    <lineage>
        <taxon>Eukaryota</taxon>
        <taxon>Metazoa</taxon>
        <taxon>Chordata</taxon>
        <taxon>Craniata</taxon>
        <taxon>Vertebrata</taxon>
        <taxon>Euteleostomi</taxon>
        <taxon>Mammalia</taxon>
        <taxon>Eutheria</taxon>
        <taxon>Laurasiatheria</taxon>
        <taxon>Artiodactyla</taxon>
        <taxon>Ruminantia</taxon>
        <taxon>Pecora</taxon>
        <taxon>Bovidae</taxon>
        <taxon>Bovinae</taxon>
        <taxon>Bos</taxon>
    </lineage>
</organism>
<dbReference type="PANTHER" id="PTHR24006">
    <property type="entry name" value="UBIQUITIN CARBOXYL-TERMINAL HYDROLASE"/>
    <property type="match status" value="1"/>
</dbReference>
<dbReference type="Ensembl" id="ENSBIXT00000007995.1">
    <property type="protein sequence ID" value="ENSBIXP00000029172.1"/>
    <property type="gene ID" value="ENSBIXG00000010731.1"/>
</dbReference>
<evidence type="ECO:0000256" key="18">
    <source>
        <dbReference type="ARBA" id="ARBA00082177"/>
    </source>
</evidence>
<dbReference type="InterPro" id="IPR054108">
    <property type="entry name" value="USP25/28_UIM"/>
</dbReference>
<evidence type="ECO:0000256" key="7">
    <source>
        <dbReference type="ARBA" id="ARBA00022763"/>
    </source>
</evidence>
<accession>A0A4W2DZ21</accession>
<dbReference type="GO" id="GO:0005654">
    <property type="term" value="C:nucleoplasm"/>
    <property type="evidence" value="ECO:0007669"/>
    <property type="project" value="UniProtKB-SubCell"/>
</dbReference>
<keyword evidence="8" id="KW-0833">Ubl conjugation pathway</keyword>
<keyword evidence="12" id="KW-0234">DNA repair</keyword>
<evidence type="ECO:0000256" key="1">
    <source>
        <dbReference type="ARBA" id="ARBA00000707"/>
    </source>
</evidence>
<feature type="compositionally biased region" description="Low complexity" evidence="19">
    <location>
        <begin position="652"/>
        <end position="668"/>
    </location>
</feature>
<evidence type="ECO:0000256" key="12">
    <source>
        <dbReference type="ARBA" id="ARBA00023204"/>
    </source>
</evidence>
<keyword evidence="22" id="KW-1185">Reference proteome</keyword>
<name>A0A4W2DZ21_BOBOX</name>
<keyword evidence="6" id="KW-0645">Protease</keyword>
<dbReference type="CDD" id="cd02665">
    <property type="entry name" value="Peptidase_C19I"/>
    <property type="match status" value="1"/>
</dbReference>
<dbReference type="CDD" id="cd20487">
    <property type="entry name" value="USP28_C"/>
    <property type="match status" value="1"/>
</dbReference>
<evidence type="ECO:0000313" key="22">
    <source>
        <dbReference type="Proteomes" id="UP000314981"/>
    </source>
</evidence>
<evidence type="ECO:0000256" key="8">
    <source>
        <dbReference type="ARBA" id="ARBA00022786"/>
    </source>
</evidence>
<dbReference type="GO" id="GO:0005829">
    <property type="term" value="C:cytosol"/>
    <property type="evidence" value="ECO:0007669"/>
    <property type="project" value="TreeGrafter"/>
</dbReference>
<evidence type="ECO:0000256" key="2">
    <source>
        <dbReference type="ARBA" id="ARBA00004642"/>
    </source>
</evidence>
<reference evidence="21" key="3">
    <citation type="submission" date="2025-09" db="UniProtKB">
        <authorList>
            <consortium name="Ensembl"/>
        </authorList>
    </citation>
    <scope>IDENTIFICATION</scope>
</reference>
<dbReference type="Gene3D" id="6.10.250.1720">
    <property type="match status" value="1"/>
</dbReference>
<feature type="domain" description="USP" evidence="20">
    <location>
        <begin position="161"/>
        <end position="593"/>
    </location>
</feature>
<evidence type="ECO:0000256" key="15">
    <source>
        <dbReference type="ARBA" id="ARBA00071635"/>
    </source>
</evidence>
<dbReference type="AlphaFoldDB" id="A0A4W2DZ21"/>
<comment type="catalytic activity">
    <reaction evidence="1">
        <text>Thiol-dependent hydrolysis of ester, thioester, amide, peptide and isopeptide bonds formed by the C-terminal Gly of ubiquitin (a 76-residue protein attached to proteins as an intracellular targeting signal).</text>
        <dbReference type="EC" id="3.4.19.12"/>
    </reaction>
</comment>
<evidence type="ECO:0000256" key="6">
    <source>
        <dbReference type="ARBA" id="ARBA00022670"/>
    </source>
</evidence>
<keyword evidence="7" id="KW-0227">DNA damage</keyword>
<keyword evidence="4" id="KW-1017">Isopeptide bond</keyword>
<evidence type="ECO:0000256" key="19">
    <source>
        <dbReference type="SAM" id="MobiDB-lite"/>
    </source>
</evidence>
<dbReference type="PROSITE" id="PS50235">
    <property type="entry name" value="USP_3"/>
    <property type="match status" value="1"/>
</dbReference>
<keyword evidence="10" id="KW-0788">Thiol protease</keyword>
<evidence type="ECO:0000259" key="20">
    <source>
        <dbReference type="PROSITE" id="PS50235"/>
    </source>
</evidence>
<protein>
    <recommendedName>
        <fullName evidence="15">Ubiquitin carboxyl-terminal hydrolase 28</fullName>
        <ecNumber evidence="3">3.4.19.12</ecNumber>
    </recommendedName>
    <alternativeName>
        <fullName evidence="18">Deubiquitinating enzyme 28</fullName>
    </alternativeName>
    <alternativeName>
        <fullName evidence="16">Ubiquitin thioesterase 28</fullName>
    </alternativeName>
    <alternativeName>
        <fullName evidence="17">Ubiquitin-specific-processing protease 28</fullName>
    </alternativeName>
</protein>
<dbReference type="EC" id="3.4.19.12" evidence="3"/>
<dbReference type="FunFam" id="1.10.8.10:FF:000046">
    <property type="entry name" value="ubiquitin carboxyl-terminal hydrolase 28 isoform X2"/>
    <property type="match status" value="1"/>
</dbReference>
<comment type="subcellular location">
    <subcellularLocation>
        <location evidence="2">Nucleus</location>
        <location evidence="2">Nucleoplasm</location>
    </subcellularLocation>
</comment>
<keyword evidence="13" id="KW-0539">Nucleus</keyword>
<keyword evidence="11" id="KW-0832">Ubl conjugation</keyword>
<evidence type="ECO:0000256" key="5">
    <source>
        <dbReference type="ARBA" id="ARBA00022553"/>
    </source>
</evidence>
<dbReference type="PROSITE" id="PS00973">
    <property type="entry name" value="USP_2"/>
    <property type="match status" value="1"/>
</dbReference>
<dbReference type="Proteomes" id="UP000314981">
    <property type="component" value="Chromosome 15"/>
</dbReference>
<feature type="region of interest" description="Disordered" evidence="19">
    <location>
        <begin position="424"/>
        <end position="473"/>
    </location>
</feature>
<dbReference type="InterPro" id="IPR018200">
    <property type="entry name" value="USP_CS"/>
</dbReference>
<dbReference type="FunFam" id="3.90.70.10:FF:000004">
    <property type="entry name" value="Putative ubiquitin carboxyl-terminal hydrolase 25"/>
    <property type="match status" value="1"/>
</dbReference>
<sequence length="1083" mass="122986">MTAELQQDDAAGATDRHGSSCQMLLNQLREITGIQDPSFLHEALKASNGDITQAVSLLTDERVKEPSQETAAEPSEEEGSAASKEELAKVIDLTHDSKDDLQAAIALSLLESPKIQADGRDLNRMHEATSAETKRSKRKRCEVWGENPNPNDWRRVDGWPVGLKNVGNTCWFSAVIQSLFQLPEFRRLVLSYSLPQNVLENCPSHTEKRNIVFMQELQYLFALMMGSNRKFVDPSAALDLLKGAFRSPEEQQQDVSEFTHKLLDWLEDAFQLAVNVNNPRNKSENPMVQLFYGTFLTEGIREGKPFCNNETFGQYPLQVNGYRNLDECLEGAMVEGDIELLPSDHSVKYGQERWFTKLPPVLTFELSRFEFNQSLGQPEKIHNKLEFPQIIYMDRYMYRSKELVRSKRDCIRKLKEEIKILQQKLESTSEESTSQEAEGTFSSSEDSGRKSRMAEQPLKPPRSSVEMPAHPAPRTVTDEEINFVKTCLQRWRNEIEQDIQDLKNSIASTTQTIEQMYCDPLLRQVPYRLHAVLVHEGQANAGHYWAYVYNQPRQVWLKYNDISVTESSWEELERDSYGGQRNVSAYCLMYINDKLPHFNAEAAPNELDQMSGEVEALSVELKHYIQEDNWRFEQEVEEWEEEQSCKIPQMASSTSSASQDFSPSQESSVASSHGARCLSSEHAVIVKEQTAQAIANTAHAYENSGVEAALSELKEAEPKKPMPPETNLAEQSEQPPQARDAESAAQPNAEVSEVEIPSVGRILVRSDADGYDEEVMLSPAMQGVILAIAKARQTFDRDGSEAGLIKAFHEEYSRLYQLAKETPTSHSDPRLQHVLIYFFQNEAPKRVVERTLLEQFADKNLSYDERSISIMKVAQAKLKEIGPDDMNMEEYKKWHEDYSLFRKVSVYLLTGLELYQKGKYQEALSYLVYAYQSNATLLMKGPQRGVKESVIALYRRKCLLELNAKAASLFETNDEHSVTEGINVMNELIIPCIHLIINNDISKDDLDAIEVMRNHWCSYLGQDIAENLQLCLGEFLPRLLDPSAEIIVLKEPPTIRPNSPYDLCSRFAAVMESIQGVSAVTVK</sequence>
<dbReference type="InterPro" id="IPR050164">
    <property type="entry name" value="Peptidase_C19"/>
</dbReference>
<dbReference type="InterPro" id="IPR001394">
    <property type="entry name" value="Peptidase_C19_UCH"/>
</dbReference>
<dbReference type="CDD" id="cd14355">
    <property type="entry name" value="UBA_UBP28"/>
    <property type="match status" value="1"/>
</dbReference>
<dbReference type="InterPro" id="IPR028889">
    <property type="entry name" value="USP"/>
</dbReference>
<dbReference type="GO" id="GO:0006508">
    <property type="term" value="P:proteolysis"/>
    <property type="evidence" value="ECO:0007669"/>
    <property type="project" value="UniProtKB-KW"/>
</dbReference>
<evidence type="ECO:0000256" key="9">
    <source>
        <dbReference type="ARBA" id="ARBA00022801"/>
    </source>
</evidence>
<dbReference type="GO" id="GO:0000077">
    <property type="term" value="P:DNA damage checkpoint signaling"/>
    <property type="evidence" value="ECO:0007669"/>
    <property type="project" value="TreeGrafter"/>
</dbReference>
<evidence type="ECO:0000256" key="16">
    <source>
        <dbReference type="ARBA" id="ARBA00075171"/>
    </source>
</evidence>
<feature type="region of interest" description="Disordered" evidence="19">
    <location>
        <begin position="715"/>
        <end position="752"/>
    </location>
</feature>
<dbReference type="SUPFAM" id="SSF54001">
    <property type="entry name" value="Cysteine proteinases"/>
    <property type="match status" value="1"/>
</dbReference>
<evidence type="ECO:0000256" key="10">
    <source>
        <dbReference type="ARBA" id="ARBA00022807"/>
    </source>
</evidence>